<proteinExistence type="predicted"/>
<sequence length="96" mass="10542">MTNCLPLGSYPPLFTGTATTHDIWSKAYSLFGIASCAKISRLKHELHLVKKVSAEEHSNIVLAGPSQDFDSLITVVLFSPEPLALDQLMKILIECE</sequence>
<evidence type="ECO:0000313" key="2">
    <source>
        <dbReference type="Proteomes" id="UP000828251"/>
    </source>
</evidence>
<reference evidence="1 2" key="1">
    <citation type="journal article" date="2021" name="Plant Biotechnol. J.">
        <title>Multi-omics assisted identification of the key and species-specific regulatory components of drought-tolerant mechanisms in Gossypium stocksii.</title>
        <authorList>
            <person name="Yu D."/>
            <person name="Ke L."/>
            <person name="Zhang D."/>
            <person name="Wu Y."/>
            <person name="Sun Y."/>
            <person name="Mei J."/>
            <person name="Sun J."/>
            <person name="Sun Y."/>
        </authorList>
    </citation>
    <scope>NUCLEOTIDE SEQUENCE [LARGE SCALE GENOMIC DNA]</scope>
    <source>
        <strain evidence="2">cv. E1</strain>
        <tissue evidence="1">Leaf</tissue>
    </source>
</reference>
<gene>
    <name evidence="1" type="ORF">J1N35_004450</name>
</gene>
<dbReference type="Proteomes" id="UP000828251">
    <property type="component" value="Unassembled WGS sequence"/>
</dbReference>
<comment type="caution">
    <text evidence="1">The sequence shown here is derived from an EMBL/GenBank/DDBJ whole genome shotgun (WGS) entry which is preliminary data.</text>
</comment>
<dbReference type="AlphaFoldDB" id="A0A9D3WE57"/>
<dbReference type="EMBL" id="JAIQCV010000002">
    <property type="protein sequence ID" value="KAH1121290.1"/>
    <property type="molecule type" value="Genomic_DNA"/>
</dbReference>
<name>A0A9D3WE57_9ROSI</name>
<protein>
    <submittedName>
        <fullName evidence="1">Uncharacterized protein</fullName>
    </submittedName>
</protein>
<keyword evidence="2" id="KW-1185">Reference proteome</keyword>
<evidence type="ECO:0000313" key="1">
    <source>
        <dbReference type="EMBL" id="KAH1121290.1"/>
    </source>
</evidence>
<organism evidence="1 2">
    <name type="scientific">Gossypium stocksii</name>
    <dbReference type="NCBI Taxonomy" id="47602"/>
    <lineage>
        <taxon>Eukaryota</taxon>
        <taxon>Viridiplantae</taxon>
        <taxon>Streptophyta</taxon>
        <taxon>Embryophyta</taxon>
        <taxon>Tracheophyta</taxon>
        <taxon>Spermatophyta</taxon>
        <taxon>Magnoliopsida</taxon>
        <taxon>eudicotyledons</taxon>
        <taxon>Gunneridae</taxon>
        <taxon>Pentapetalae</taxon>
        <taxon>rosids</taxon>
        <taxon>malvids</taxon>
        <taxon>Malvales</taxon>
        <taxon>Malvaceae</taxon>
        <taxon>Malvoideae</taxon>
        <taxon>Gossypium</taxon>
    </lineage>
</organism>
<accession>A0A9D3WE57</accession>